<protein>
    <submittedName>
        <fullName evidence="1">Uncharacterized protein</fullName>
    </submittedName>
</protein>
<dbReference type="EMBL" id="KL364143">
    <property type="protein sequence ID" value="KFD44908.1"/>
    <property type="molecule type" value="Genomic_DNA"/>
</dbReference>
<dbReference type="Proteomes" id="UP000030764">
    <property type="component" value="Unassembled WGS sequence"/>
</dbReference>
<gene>
    <name evidence="1" type="ORF">M513_14215</name>
</gene>
<name>A0A085LIW2_9BILA</name>
<reference evidence="1 2" key="1">
    <citation type="journal article" date="2014" name="Nat. Genet.">
        <title>Genome and transcriptome of the porcine whipworm Trichuris suis.</title>
        <authorList>
            <person name="Jex A.R."/>
            <person name="Nejsum P."/>
            <person name="Schwarz E.M."/>
            <person name="Hu L."/>
            <person name="Young N.D."/>
            <person name="Hall R.S."/>
            <person name="Korhonen P.K."/>
            <person name="Liao S."/>
            <person name="Thamsborg S."/>
            <person name="Xia J."/>
            <person name="Xu P."/>
            <person name="Wang S."/>
            <person name="Scheerlinck J.P."/>
            <person name="Hofmann A."/>
            <person name="Sternberg P.W."/>
            <person name="Wang J."/>
            <person name="Gasser R.B."/>
        </authorList>
    </citation>
    <scope>NUCLEOTIDE SEQUENCE [LARGE SCALE GENOMIC DNA]</scope>
    <source>
        <strain evidence="1">DCEP-RM93M</strain>
    </source>
</reference>
<keyword evidence="2" id="KW-1185">Reference proteome</keyword>
<accession>A0A085LIW2</accession>
<evidence type="ECO:0000313" key="2">
    <source>
        <dbReference type="Proteomes" id="UP000030764"/>
    </source>
</evidence>
<organism evidence="1 2">
    <name type="scientific">Trichuris suis</name>
    <name type="common">pig whipworm</name>
    <dbReference type="NCBI Taxonomy" id="68888"/>
    <lineage>
        <taxon>Eukaryota</taxon>
        <taxon>Metazoa</taxon>
        <taxon>Ecdysozoa</taxon>
        <taxon>Nematoda</taxon>
        <taxon>Enoplea</taxon>
        <taxon>Dorylaimia</taxon>
        <taxon>Trichinellida</taxon>
        <taxon>Trichuridae</taxon>
        <taxon>Trichuris</taxon>
    </lineage>
</organism>
<sequence length="77" mass="8440">MHRLPLKMGHFTLPMFPGANMPFAHALGKKVMREMTSKVTECGTAAMEDLFKATTRVCSVRKGTDQHWASPCGADSS</sequence>
<proteinExistence type="predicted"/>
<dbReference type="AlphaFoldDB" id="A0A085LIW2"/>
<evidence type="ECO:0000313" key="1">
    <source>
        <dbReference type="EMBL" id="KFD44908.1"/>
    </source>
</evidence>